<dbReference type="EMBL" id="CAJOBE010007513">
    <property type="protein sequence ID" value="CAF4038364.1"/>
    <property type="molecule type" value="Genomic_DNA"/>
</dbReference>
<comment type="caution">
    <text evidence="1">The sequence shown here is derived from an EMBL/GenBank/DDBJ whole genome shotgun (WGS) entry which is preliminary data.</text>
</comment>
<dbReference type="InterPro" id="IPR027417">
    <property type="entry name" value="P-loop_NTPase"/>
</dbReference>
<evidence type="ECO:0008006" key="3">
    <source>
        <dbReference type="Google" id="ProtNLM"/>
    </source>
</evidence>
<proteinExistence type="predicted"/>
<evidence type="ECO:0000313" key="2">
    <source>
        <dbReference type="Proteomes" id="UP000663874"/>
    </source>
</evidence>
<sequence>MVSSSSSSNVDRLTNAVKSSSTTCTSSCSSYTCSSTCSCTARSYEPAIMFHPIAISTPANIIDCNTSIKQDMSGYVNHLSIDRSIDILNSTTYNQQHSLDTILDESMNVLPAGVASDHLLLSLGSTITEKSTTKKRNKTLQDLKISDYLHVTNGDQFNDEIKLLANGRYIESSIYTAKKEKFASTNDYRKKQEDVAAAVFEQESFTGVRGKQIRDNIDYELQMIKKQKTMEYKPVYDPSSFKIPDEHQQNIEEWLNNDFRMRIDGRITRSRCLFMIGPTKHGKTSWARSLGKHNSFVINFSLADWRDDVEYIILDDVRWKDIEPMAKGLLIAPGDVFLTGKILS</sequence>
<evidence type="ECO:0000313" key="1">
    <source>
        <dbReference type="EMBL" id="CAF4038364.1"/>
    </source>
</evidence>
<reference evidence="1" key="1">
    <citation type="submission" date="2021-02" db="EMBL/GenBank/DDBJ databases">
        <authorList>
            <person name="Nowell W R."/>
        </authorList>
    </citation>
    <scope>NUCLEOTIDE SEQUENCE</scope>
</reference>
<name>A0A819QPC4_9BILA</name>
<accession>A0A819QPC4</accession>
<dbReference type="Proteomes" id="UP000663874">
    <property type="component" value="Unassembled WGS sequence"/>
</dbReference>
<gene>
    <name evidence="1" type="ORF">FNK824_LOCUS28037</name>
</gene>
<organism evidence="1 2">
    <name type="scientific">Rotaria sordida</name>
    <dbReference type="NCBI Taxonomy" id="392033"/>
    <lineage>
        <taxon>Eukaryota</taxon>
        <taxon>Metazoa</taxon>
        <taxon>Spiralia</taxon>
        <taxon>Gnathifera</taxon>
        <taxon>Rotifera</taxon>
        <taxon>Eurotatoria</taxon>
        <taxon>Bdelloidea</taxon>
        <taxon>Philodinida</taxon>
        <taxon>Philodinidae</taxon>
        <taxon>Rotaria</taxon>
    </lineage>
</organism>
<dbReference type="AlphaFoldDB" id="A0A819QPC4"/>
<dbReference type="SUPFAM" id="SSF52540">
    <property type="entry name" value="P-loop containing nucleoside triphosphate hydrolases"/>
    <property type="match status" value="1"/>
</dbReference>
<protein>
    <recommendedName>
        <fullName evidence="3">Replication-associated protein</fullName>
    </recommendedName>
</protein>